<evidence type="ECO:0000313" key="2">
    <source>
        <dbReference type="Proteomes" id="UP000005655"/>
    </source>
</evidence>
<organism evidence="1 2">
    <name type="scientific">Mycobacterium phage BillKnuckles</name>
    <dbReference type="NCBI Taxonomy" id="2902892"/>
    <lineage>
        <taxon>Viruses</taxon>
        <taxon>Duplodnaviria</taxon>
        <taxon>Heunggongvirae</taxon>
        <taxon>Uroviricota</taxon>
        <taxon>Caudoviricetes</taxon>
        <taxon>Fromanvirus</taxon>
        <taxon>Fromanvirus billknuckles</taxon>
    </lineage>
</organism>
<dbReference type="GeneID" id="18566199"/>
<gene>
    <name evidence="1" type="primary">18</name>
    <name evidence="1" type="ORF">BILLKNUCKLES_18</name>
</gene>
<dbReference type="EMBL" id="JN699000">
    <property type="protein sequence ID" value="AER48309.1"/>
    <property type="molecule type" value="Genomic_DNA"/>
</dbReference>
<dbReference type="Proteomes" id="UP000005655">
    <property type="component" value="Segment"/>
</dbReference>
<dbReference type="OrthoDB" id="26084at10239"/>
<accession>G8I6G5</accession>
<name>G8I6G5_9CAUD</name>
<dbReference type="KEGG" id="vg:18566199"/>
<sequence length="42" mass="4936">MTYYPRPEEVSTLRCTDDEHECVHDWRILWGNVERTVVGEGG</sequence>
<dbReference type="RefSeq" id="YP_009018245.1">
    <property type="nucleotide sequence ID" value="NC_023739.1"/>
</dbReference>
<reference evidence="1 2" key="1">
    <citation type="journal article" date="2012" name="J. Virol.">
        <title>Complete Genome Sequences of 138 Mycobacteriophages.</title>
        <authorList>
            <consortium name="the Science Education Alliance Phage Hunters Advancing Genomics and Evolutionary Science Program"/>
            <consortium name="the KwaZulu-Natal Research Institute for Tuberculosis and HIV Mycobacterial Genetics Course Students"/>
            <consortium name="the Phage Hunters Integrating Research and Education Program"/>
            <person name="Hatfull G.F."/>
        </authorList>
    </citation>
    <scope>NUCLEOTIDE SEQUENCE [LARGE SCALE GENOMIC DNA]</scope>
</reference>
<evidence type="ECO:0000313" key="1">
    <source>
        <dbReference type="EMBL" id="AER48309.1"/>
    </source>
</evidence>
<protein>
    <submittedName>
        <fullName evidence="1">Uncharacterized protein</fullName>
    </submittedName>
</protein>
<keyword evidence="2" id="KW-1185">Reference proteome</keyword>
<proteinExistence type="predicted"/>